<dbReference type="Gene3D" id="2.60.40.1080">
    <property type="match status" value="4"/>
</dbReference>
<sequence>MESKKIKRLMCSVITATLLLCELPGVAPMMESVGVVQEVEAASLKLSNKSVSVMTGEKSKITLKGVSSKKKKSVKWRSNSKNLVVSYSKKDTRNATFYARKAGTYKVIATYGKKNYVAVVKVSKKGMNSASRTLNNGQKYKLKLKGVKGKAKWSSSKKSVVTVKAAKNGKSAVITAKKPGSATITATVGKKKLVCVVKVNGTTAVVTPKPNPTTAPKPTDTPKPQPTESPKPTETPSPTPTEPVKPDEKPTPEPTPAEVKADKIILNRESVTFTALNQTFSLSATVTPENAEEKAVGWNSINTSAVTVDENGKITAVGRGSSEVFCFLKSNGEVFAKCSVTVQIPETKPEPTKPVEPKPTEPEVVKVSGITLNPDISLEIKEGSSYTIKATVAPSNATNNSVKWVSSSPDVATVDDNGNVTALKAGSTTITCTAVDGSGVSASCPVTVKAKDIVDPGDTTDPLYSCDYEADFDIYTKIPGGTGLSIDVFTNAPSDKVQVLTSNNNIYYNGVFVKNNVYGYSYYYCFGLDAVKQGNCDVSLVVNGKIIKTWNAYVSSTDKNWATYESWLNGVLKNIKDSNSDFDKLNPIQKITLLGQYILDNYDYNPDANKSFHNDGCGNCNASAFVLKDYAQRLGLRSEVVTPKAYVVNNPSHVVAKVWYDGVAYLIEAGYQGKAGNRGTATCVKESK</sequence>
<dbReference type="Proteomes" id="UP000652847">
    <property type="component" value="Unassembled WGS sequence"/>
</dbReference>
<evidence type="ECO:0000256" key="1">
    <source>
        <dbReference type="SAM" id="MobiDB-lite"/>
    </source>
</evidence>
<dbReference type="RefSeq" id="WP_186900673.1">
    <property type="nucleotide sequence ID" value="NZ_JACOOT010000002.1"/>
</dbReference>
<evidence type="ECO:0000256" key="2">
    <source>
        <dbReference type="SAM" id="SignalP"/>
    </source>
</evidence>
<evidence type="ECO:0000313" key="5">
    <source>
        <dbReference type="Proteomes" id="UP000652847"/>
    </source>
</evidence>
<accession>A0A8I0DPD0</accession>
<feature type="compositionally biased region" description="Pro residues" evidence="1">
    <location>
        <begin position="209"/>
        <end position="243"/>
    </location>
</feature>
<dbReference type="SMART" id="SM00635">
    <property type="entry name" value="BID_2"/>
    <property type="match status" value="4"/>
</dbReference>
<dbReference type="InterPro" id="IPR003343">
    <property type="entry name" value="Big_2"/>
</dbReference>
<feature type="domain" description="Ig-like" evidence="3">
    <location>
        <begin position="362"/>
        <end position="447"/>
    </location>
</feature>
<protein>
    <submittedName>
        <fullName evidence="4">Ig-like domain-containing protein</fullName>
    </submittedName>
</protein>
<comment type="caution">
    <text evidence="4">The sequence shown here is derived from an EMBL/GenBank/DDBJ whole genome shotgun (WGS) entry which is preliminary data.</text>
</comment>
<reference evidence="4 5" key="1">
    <citation type="submission" date="2020-08" db="EMBL/GenBank/DDBJ databases">
        <title>Genome public.</title>
        <authorList>
            <person name="Liu C."/>
            <person name="Sun Q."/>
        </authorList>
    </citation>
    <scope>NUCLEOTIDE SEQUENCE [LARGE SCALE GENOMIC DNA]</scope>
    <source>
        <strain evidence="4 5">BX17</strain>
    </source>
</reference>
<name>A0A8I0DPD0_9FIRM</name>
<proteinExistence type="predicted"/>
<dbReference type="Pfam" id="PF02368">
    <property type="entry name" value="Big_2"/>
    <property type="match status" value="2"/>
</dbReference>
<keyword evidence="2" id="KW-0732">Signal</keyword>
<gene>
    <name evidence="4" type="ORF">H8S54_00190</name>
</gene>
<feature type="chain" id="PRO_5038496732" evidence="2">
    <location>
        <begin position="28"/>
        <end position="688"/>
    </location>
</feature>
<dbReference type="InterPro" id="IPR008964">
    <property type="entry name" value="Invasin/intimin_cell_adhesion"/>
</dbReference>
<dbReference type="InterPro" id="IPR007110">
    <property type="entry name" value="Ig-like_dom"/>
</dbReference>
<feature type="region of interest" description="Disordered" evidence="1">
    <location>
        <begin position="204"/>
        <end position="263"/>
    </location>
</feature>
<dbReference type="SUPFAM" id="SSF49373">
    <property type="entry name" value="Invasin/intimin cell-adhesion fragments"/>
    <property type="match status" value="3"/>
</dbReference>
<evidence type="ECO:0000259" key="3">
    <source>
        <dbReference type="PROSITE" id="PS50835"/>
    </source>
</evidence>
<feature type="signal peptide" evidence="2">
    <location>
        <begin position="1"/>
        <end position="27"/>
    </location>
</feature>
<evidence type="ECO:0000313" key="4">
    <source>
        <dbReference type="EMBL" id="MBC5649580.1"/>
    </source>
</evidence>
<dbReference type="AlphaFoldDB" id="A0A8I0DPD0"/>
<dbReference type="PROSITE" id="PS50835">
    <property type="entry name" value="IG_LIKE"/>
    <property type="match status" value="1"/>
</dbReference>
<dbReference type="EMBL" id="JACOOT010000002">
    <property type="protein sequence ID" value="MBC5649580.1"/>
    <property type="molecule type" value="Genomic_DNA"/>
</dbReference>
<organism evidence="4 5">
    <name type="scientific">Blautia segnis</name>
    <dbReference type="NCBI Taxonomy" id="2763030"/>
    <lineage>
        <taxon>Bacteria</taxon>
        <taxon>Bacillati</taxon>
        <taxon>Bacillota</taxon>
        <taxon>Clostridia</taxon>
        <taxon>Lachnospirales</taxon>
        <taxon>Lachnospiraceae</taxon>
        <taxon>Blautia</taxon>
    </lineage>
</organism>
<keyword evidence="5" id="KW-1185">Reference proteome</keyword>